<protein>
    <submittedName>
        <fullName evidence="3">N,N-dimethylglycine oxidase</fullName>
    </submittedName>
</protein>
<dbReference type="HOGENOM" id="CLU_007884_8_0_1"/>
<gene>
    <name evidence="3" type="ORF">PMAA_093470</name>
</gene>
<dbReference type="PANTHER" id="PTHR13847">
    <property type="entry name" value="SARCOSINE DEHYDROGENASE-RELATED"/>
    <property type="match status" value="1"/>
</dbReference>
<accession>B6QH85</accession>
<evidence type="ECO:0000313" key="3">
    <source>
        <dbReference type="EMBL" id="EEA22730.1"/>
    </source>
</evidence>
<dbReference type="PANTHER" id="PTHR13847:SF193">
    <property type="entry name" value="PYRUVATE DEHYDROGENASE PHOSPHATASE REGULATORY SUBUNIT, MITOCHONDRIAL"/>
    <property type="match status" value="1"/>
</dbReference>
<dbReference type="EMBL" id="DS995902">
    <property type="protein sequence ID" value="EEA22730.1"/>
    <property type="molecule type" value="Genomic_DNA"/>
</dbReference>
<feature type="domain" description="FAD dependent oxidoreductase" evidence="2">
    <location>
        <begin position="5"/>
        <end position="445"/>
    </location>
</feature>
<evidence type="ECO:0000256" key="1">
    <source>
        <dbReference type="SAM" id="MobiDB-lite"/>
    </source>
</evidence>
<organism evidence="3 4">
    <name type="scientific">Talaromyces marneffei (strain ATCC 18224 / CBS 334.59 / QM 7333)</name>
    <name type="common">Penicillium marneffei</name>
    <dbReference type="NCBI Taxonomy" id="441960"/>
    <lineage>
        <taxon>Eukaryota</taxon>
        <taxon>Fungi</taxon>
        <taxon>Dikarya</taxon>
        <taxon>Ascomycota</taxon>
        <taxon>Pezizomycotina</taxon>
        <taxon>Eurotiomycetes</taxon>
        <taxon>Eurotiomycetidae</taxon>
        <taxon>Eurotiales</taxon>
        <taxon>Trichocomaceae</taxon>
        <taxon>Talaromyces</taxon>
        <taxon>Talaromyces sect. Talaromyces</taxon>
    </lineage>
</organism>
<dbReference type="GO" id="GO:0005739">
    <property type="term" value="C:mitochondrion"/>
    <property type="evidence" value="ECO:0007669"/>
    <property type="project" value="TreeGrafter"/>
</dbReference>
<dbReference type="InterPro" id="IPR006076">
    <property type="entry name" value="FAD-dep_OxRdtase"/>
</dbReference>
<dbReference type="PhylomeDB" id="B6QH85"/>
<dbReference type="VEuPathDB" id="FungiDB:PMAA_093470"/>
<dbReference type="OrthoDB" id="498204at2759"/>
<dbReference type="SUPFAM" id="SSF54373">
    <property type="entry name" value="FAD-linked reductases, C-terminal domain"/>
    <property type="match status" value="1"/>
</dbReference>
<keyword evidence="4" id="KW-1185">Reference proteome</keyword>
<dbReference type="AlphaFoldDB" id="B6QH85"/>
<feature type="compositionally biased region" description="Low complexity" evidence="1">
    <location>
        <begin position="267"/>
        <end position="290"/>
    </location>
</feature>
<proteinExistence type="predicted"/>
<reference evidence="4" key="1">
    <citation type="journal article" date="2015" name="Genome Announc.">
        <title>Genome sequence of the AIDS-associated pathogen Penicillium marneffei (ATCC18224) and its near taxonomic relative Talaromyces stipitatus (ATCC10500).</title>
        <authorList>
            <person name="Nierman W.C."/>
            <person name="Fedorova-Abrams N.D."/>
            <person name="Andrianopoulos A."/>
        </authorList>
    </citation>
    <scope>NUCLEOTIDE SEQUENCE [LARGE SCALE GENOMIC DNA]</scope>
    <source>
        <strain evidence="4">ATCC 18224 / CBS 334.59 / QM 7333</strain>
    </source>
</reference>
<feature type="region of interest" description="Disordered" evidence="1">
    <location>
        <begin position="254"/>
        <end position="312"/>
    </location>
</feature>
<dbReference type="STRING" id="441960.B6QH85"/>
<dbReference type="InterPro" id="IPR036188">
    <property type="entry name" value="FAD/NAD-bd_sf"/>
</dbReference>
<evidence type="ECO:0000259" key="2">
    <source>
        <dbReference type="Pfam" id="PF01266"/>
    </source>
</evidence>
<dbReference type="Gene3D" id="3.50.50.60">
    <property type="entry name" value="FAD/NAD(P)-binding domain"/>
    <property type="match status" value="2"/>
</dbReference>
<sequence length="492" mass="52899">MSSTIIIVGGGIVGSALAHFLSSSSSSSSRRKIILIDNSLTPLQGSTAHAPGYVGQFNESSTLTRLAIDSVAEYAKIPNGFEVLGGIEAVATQEGISRLQTRCDAAVQRGLSARIITPAQAAGLAPDLVRQDDIQAALYFATDGVANATAITAFYQQQARRKGVEFVEGVVGGIRYGEDWEVVGVEVEEVVKEDSNEVEGNDSQTVKRKVTRIIETNTLILATGIWTQDLCADLNIPIPIIPVAHPYMYIKHDRPADDDTSSQSNISPRSGTLLSPSGSLSSSSSPSPLSNTTQKSPLFSRLNNNNNKPSPWVRYPEHQVYARDHGDFYGVGTYDHGPAMYCEPSDHVAIGPWHDEVFTSALERAKTLIPILATHDGEKDPSMVGRGVGGGGRVSTAMPETKFNGLFSMTPDNLPLAGKVDGRKGLYLCAAVWVTHAAGAARFVAGLVEEKERADNDTVRDLDPGRFRGRAWGELKEQSLKGYSQIYHTGEN</sequence>
<dbReference type="SUPFAM" id="SSF51905">
    <property type="entry name" value="FAD/NAD(P)-binding domain"/>
    <property type="match status" value="1"/>
</dbReference>
<dbReference type="Gene3D" id="3.30.9.10">
    <property type="entry name" value="D-Amino Acid Oxidase, subunit A, domain 2"/>
    <property type="match status" value="3"/>
</dbReference>
<dbReference type="Proteomes" id="UP000001294">
    <property type="component" value="Unassembled WGS sequence"/>
</dbReference>
<dbReference type="Pfam" id="PF01266">
    <property type="entry name" value="DAO"/>
    <property type="match status" value="1"/>
</dbReference>
<feature type="compositionally biased region" description="Polar residues" evidence="1">
    <location>
        <begin position="291"/>
        <end position="309"/>
    </location>
</feature>
<name>B6QH85_TALMQ</name>
<evidence type="ECO:0000313" key="4">
    <source>
        <dbReference type="Proteomes" id="UP000001294"/>
    </source>
</evidence>